<sequence>MTEATEYRVAVAHEHYPERGGGEMVADELARTFDADVYAGFVNEDATSEDVAVHDLFGDGIAGGFIRRSIILRDAYYQFAWADAPELRDFDVVVTSGNNPGWFVPRDDQTVVSYVHSPQRTPYDRWAESDSNHGPVAHLYAKAARQFHPEGKYSDRLVANSELVRRRIVRYWGVSPDDVDVVYPPVDVDEWSRHDRETGDYYVTWSRLYPSKHIETIVRACTRAGVNLVVGGTGPERKRLERIAGPTVEFRGFVEWDELRQLVSGAKATIFAAENEDFGMVPIESMAAGTPVIGVRDGFTEFQISDDVNGLLFDRSVPDLVEVIEQFEEHGVRSSPPAIENFAQQFSVDRFRTEMRRIVHEAVESARVKTGLDYPTPRPTVPDGGET</sequence>
<dbReference type="OrthoDB" id="132546at2157"/>
<dbReference type="EMBL" id="FNKQ01000004">
    <property type="protein sequence ID" value="SDR03320.1"/>
    <property type="molecule type" value="Genomic_DNA"/>
</dbReference>
<dbReference type="PANTHER" id="PTHR45947">
    <property type="entry name" value="SULFOQUINOVOSYL TRANSFERASE SQD2"/>
    <property type="match status" value="1"/>
</dbReference>
<dbReference type="AlphaFoldDB" id="A0A1H1FR07"/>
<reference evidence="5" key="1">
    <citation type="submission" date="2016-10" db="EMBL/GenBank/DDBJ databases">
        <authorList>
            <person name="Varghese N."/>
            <person name="Submissions S."/>
        </authorList>
    </citation>
    <scope>NUCLEOTIDE SEQUENCE [LARGE SCALE GENOMIC DNA]</scope>
    <source>
        <strain evidence="5">CGMCC 1.12397</strain>
    </source>
</reference>
<gene>
    <name evidence="3" type="ORF">DWB78_16470</name>
    <name evidence="4" type="ORF">SAMN05216278_3360</name>
</gene>
<dbReference type="InterPro" id="IPR028098">
    <property type="entry name" value="Glyco_trans_4-like_N"/>
</dbReference>
<dbReference type="EMBL" id="QQST01000002">
    <property type="protein sequence ID" value="RDI70207.1"/>
    <property type="molecule type" value="Genomic_DNA"/>
</dbReference>
<evidence type="ECO:0000313" key="4">
    <source>
        <dbReference type="EMBL" id="SDR03320.1"/>
    </source>
</evidence>
<organism evidence="4 5">
    <name type="scientific">Halopelagius longus</name>
    <dbReference type="NCBI Taxonomy" id="1236180"/>
    <lineage>
        <taxon>Archaea</taxon>
        <taxon>Methanobacteriati</taxon>
        <taxon>Methanobacteriota</taxon>
        <taxon>Stenosarchaea group</taxon>
        <taxon>Halobacteria</taxon>
        <taxon>Halobacteriales</taxon>
        <taxon>Haloferacaceae</taxon>
    </lineage>
</organism>
<evidence type="ECO:0000259" key="2">
    <source>
        <dbReference type="Pfam" id="PF13439"/>
    </source>
</evidence>
<dbReference type="Gene3D" id="3.40.50.2000">
    <property type="entry name" value="Glycogen Phosphorylase B"/>
    <property type="match status" value="2"/>
</dbReference>
<name>A0A1H1FR07_9EURY</name>
<evidence type="ECO:0000313" key="5">
    <source>
        <dbReference type="Proteomes" id="UP000199289"/>
    </source>
</evidence>
<dbReference type="Proteomes" id="UP000199289">
    <property type="component" value="Unassembled WGS sequence"/>
</dbReference>
<evidence type="ECO:0000313" key="3">
    <source>
        <dbReference type="EMBL" id="RDI70207.1"/>
    </source>
</evidence>
<feature type="domain" description="Glycosyltransferase subfamily 4-like N-terminal" evidence="2">
    <location>
        <begin position="20"/>
        <end position="189"/>
    </location>
</feature>
<evidence type="ECO:0000259" key="1">
    <source>
        <dbReference type="Pfam" id="PF00534"/>
    </source>
</evidence>
<dbReference type="SUPFAM" id="SSF53756">
    <property type="entry name" value="UDP-Glycosyltransferase/glycogen phosphorylase"/>
    <property type="match status" value="1"/>
</dbReference>
<dbReference type="InterPro" id="IPR001296">
    <property type="entry name" value="Glyco_trans_1"/>
</dbReference>
<dbReference type="RefSeq" id="WP_092538847.1">
    <property type="nucleotide sequence ID" value="NZ_FNKQ01000004.1"/>
</dbReference>
<feature type="domain" description="Glycosyl transferase family 1" evidence="1">
    <location>
        <begin position="197"/>
        <end position="330"/>
    </location>
</feature>
<dbReference type="Pfam" id="PF13439">
    <property type="entry name" value="Glyco_transf_4"/>
    <property type="match status" value="1"/>
</dbReference>
<dbReference type="InterPro" id="IPR050194">
    <property type="entry name" value="Glycosyltransferase_grp1"/>
</dbReference>
<reference evidence="3 6" key="3">
    <citation type="submission" date="2018-07" db="EMBL/GenBank/DDBJ databases">
        <title>Genome sequence of extremly halophilic archaeon Halopelagius longus strain BC12-B1.</title>
        <authorList>
            <person name="Zhang X."/>
        </authorList>
    </citation>
    <scope>NUCLEOTIDE SEQUENCE [LARGE SCALE GENOMIC DNA]</scope>
    <source>
        <strain evidence="3 6">BC12-B1</strain>
    </source>
</reference>
<keyword evidence="4" id="KW-0808">Transferase</keyword>
<accession>A0A1H1FR07</accession>
<reference evidence="4" key="2">
    <citation type="submission" date="2016-10" db="EMBL/GenBank/DDBJ databases">
        <authorList>
            <person name="de Groot N.N."/>
        </authorList>
    </citation>
    <scope>NUCLEOTIDE SEQUENCE [LARGE SCALE GENOMIC DNA]</scope>
    <source>
        <strain evidence="4">CGMCC 1.12397</strain>
    </source>
</reference>
<protein>
    <submittedName>
        <fullName evidence="3 4">Glycosyltransferase</fullName>
    </submittedName>
</protein>
<keyword evidence="6" id="KW-1185">Reference proteome</keyword>
<dbReference type="GO" id="GO:0016757">
    <property type="term" value="F:glycosyltransferase activity"/>
    <property type="evidence" value="ECO:0007669"/>
    <property type="project" value="InterPro"/>
</dbReference>
<dbReference type="Pfam" id="PF00534">
    <property type="entry name" value="Glycos_transf_1"/>
    <property type="match status" value="1"/>
</dbReference>
<dbReference type="Proteomes" id="UP000255421">
    <property type="component" value="Unassembled WGS sequence"/>
</dbReference>
<proteinExistence type="predicted"/>
<dbReference type="PANTHER" id="PTHR45947:SF3">
    <property type="entry name" value="SULFOQUINOVOSYL TRANSFERASE SQD2"/>
    <property type="match status" value="1"/>
</dbReference>
<evidence type="ECO:0000313" key="6">
    <source>
        <dbReference type="Proteomes" id="UP000255421"/>
    </source>
</evidence>